<evidence type="ECO:0000313" key="3">
    <source>
        <dbReference type="Proteomes" id="UP000077755"/>
    </source>
</evidence>
<protein>
    <recommendedName>
        <fullName evidence="4">Replication factor A C-terminal domain-containing protein</fullName>
    </recommendedName>
</protein>
<reference evidence="2" key="1">
    <citation type="journal article" date="2016" name="Nat. Genet.">
        <title>A high-quality carrot genome assembly provides new insights into carotenoid accumulation and asterid genome evolution.</title>
        <authorList>
            <person name="Iorizzo M."/>
            <person name="Ellison S."/>
            <person name="Senalik D."/>
            <person name="Zeng P."/>
            <person name="Satapoomin P."/>
            <person name="Huang J."/>
            <person name="Bowman M."/>
            <person name="Iovene M."/>
            <person name="Sanseverino W."/>
            <person name="Cavagnaro P."/>
            <person name="Yildiz M."/>
            <person name="Macko-Podgorni A."/>
            <person name="Moranska E."/>
            <person name="Grzebelus E."/>
            <person name="Grzebelus D."/>
            <person name="Ashrafi H."/>
            <person name="Zheng Z."/>
            <person name="Cheng S."/>
            <person name="Spooner D."/>
            <person name="Van Deynze A."/>
            <person name="Simon P."/>
        </authorList>
    </citation>
    <scope>NUCLEOTIDE SEQUENCE</scope>
    <source>
        <tissue evidence="2">Leaf</tissue>
    </source>
</reference>
<sequence length="622" mass="70935">MQGHPCLNNYAATSVVACTMSNVSFEEAEETIPPILTIVEIKKLGVDYIEKKVRCQITVKKVDQKTNWYGNVCTTCGEEVNIVEARYKCVFCSRNIPYPDKRFRLATVCNDTTGVIVIIFPDDEIQRIIGKDAFESKTDVSFPTILKVFEKKDYLLTLKIVDRNVNNSSNIYTATEINNPLENNGNHSPTAVQTIQTVDTSAPILVETTVEVPSSPPTAKSSNKVRQREKKGNTIEVMEENVPIGKYKMIKTEKRSRIHAFVPTNVADQLETILNISDIYLFHNFTVKDLTAEDKFRLGRKQIQIQLGAETLIKKLEENEFNVIGIIEEHDPVGKIKNRNRQIQSQIKFNITDGSTSVKVTFWDDFAHMFADECKEEIVFPLILIIGSARVQLWQDEVVLSNVPATTIHINCNHCSVTEMRRMLDQRDFSERKLTQHARTCSTAYKVKDLKNLSAVYTECEVLCVVQIDKIQDAREWCHYICTSCYEKLIKVDNEDTCTTCQRFVPFPDFNFEIYAEASDDTGSIIVILEDREVRNLLQTTALELIANGTKQDTIPELFRVLEKNMYTVKLFISEKNTVQKDHCYIATDIMQGAYNKNNHSEHTSFPHPIQDMNAEVLSDSI</sequence>
<dbReference type="AlphaFoldDB" id="A0AAF1ANR3"/>
<gene>
    <name evidence="2" type="ORF">DCAR_0205993</name>
</gene>
<organism evidence="2 3">
    <name type="scientific">Daucus carota subsp. sativus</name>
    <name type="common">Carrot</name>
    <dbReference type="NCBI Taxonomy" id="79200"/>
    <lineage>
        <taxon>Eukaryota</taxon>
        <taxon>Viridiplantae</taxon>
        <taxon>Streptophyta</taxon>
        <taxon>Embryophyta</taxon>
        <taxon>Tracheophyta</taxon>
        <taxon>Spermatophyta</taxon>
        <taxon>Magnoliopsida</taxon>
        <taxon>eudicotyledons</taxon>
        <taxon>Gunneridae</taxon>
        <taxon>Pentapetalae</taxon>
        <taxon>asterids</taxon>
        <taxon>campanulids</taxon>
        <taxon>Apiales</taxon>
        <taxon>Apiaceae</taxon>
        <taxon>Apioideae</taxon>
        <taxon>Scandiceae</taxon>
        <taxon>Daucinae</taxon>
        <taxon>Daucus</taxon>
        <taxon>Daucus sect. Daucus</taxon>
    </lineage>
</organism>
<dbReference type="Proteomes" id="UP000077755">
    <property type="component" value="Chromosome 2"/>
</dbReference>
<evidence type="ECO:0000256" key="1">
    <source>
        <dbReference type="SAM" id="MobiDB-lite"/>
    </source>
</evidence>
<name>A0AAF1ANR3_DAUCS</name>
<dbReference type="Gene3D" id="2.40.50.140">
    <property type="entry name" value="Nucleic acid-binding proteins"/>
    <property type="match status" value="4"/>
</dbReference>
<reference evidence="2" key="2">
    <citation type="submission" date="2022-03" db="EMBL/GenBank/DDBJ databases">
        <title>Draft title - Genomic analysis of global carrot germplasm unveils the trajectory of domestication and the origin of high carotenoid orange carrot.</title>
        <authorList>
            <person name="Iorizzo M."/>
            <person name="Ellison S."/>
            <person name="Senalik D."/>
            <person name="Macko-Podgorni A."/>
            <person name="Grzebelus D."/>
            <person name="Bostan H."/>
            <person name="Rolling W."/>
            <person name="Curaba J."/>
            <person name="Simon P."/>
        </authorList>
    </citation>
    <scope>NUCLEOTIDE SEQUENCE</scope>
    <source>
        <tissue evidence="2">Leaf</tissue>
    </source>
</reference>
<evidence type="ECO:0000313" key="2">
    <source>
        <dbReference type="EMBL" id="WOG86775.1"/>
    </source>
</evidence>
<dbReference type="SUPFAM" id="SSF50249">
    <property type="entry name" value="Nucleic acid-binding proteins"/>
    <property type="match status" value="3"/>
</dbReference>
<proteinExistence type="predicted"/>
<dbReference type="PANTHER" id="PTHR47165">
    <property type="entry name" value="OS03G0429900 PROTEIN"/>
    <property type="match status" value="1"/>
</dbReference>
<feature type="region of interest" description="Disordered" evidence="1">
    <location>
        <begin position="211"/>
        <end position="230"/>
    </location>
</feature>
<accession>A0AAF1ANR3</accession>
<dbReference type="PANTHER" id="PTHR47165:SF4">
    <property type="entry name" value="OS03G0429900 PROTEIN"/>
    <property type="match status" value="1"/>
</dbReference>
<evidence type="ECO:0008006" key="4">
    <source>
        <dbReference type="Google" id="ProtNLM"/>
    </source>
</evidence>
<dbReference type="InterPro" id="IPR012340">
    <property type="entry name" value="NA-bd_OB-fold"/>
</dbReference>
<dbReference type="EMBL" id="CP093344">
    <property type="protein sequence ID" value="WOG86775.1"/>
    <property type="molecule type" value="Genomic_DNA"/>
</dbReference>
<keyword evidence="3" id="KW-1185">Reference proteome</keyword>